<dbReference type="NCBIfam" id="NF011100">
    <property type="entry name" value="PRK14527.1"/>
    <property type="match status" value="1"/>
</dbReference>
<evidence type="ECO:0000259" key="9">
    <source>
        <dbReference type="Pfam" id="PF05191"/>
    </source>
</evidence>
<evidence type="ECO:0000256" key="8">
    <source>
        <dbReference type="RuleBase" id="RU003331"/>
    </source>
</evidence>
<keyword evidence="3 6" id="KW-0547">Nucleotide-binding</keyword>
<keyword evidence="4 6" id="KW-0418">Kinase</keyword>
<dbReference type="GO" id="GO:0005524">
    <property type="term" value="F:ATP binding"/>
    <property type="evidence" value="ECO:0007669"/>
    <property type="project" value="UniProtKB-UniRule"/>
</dbReference>
<comment type="similarity">
    <text evidence="6 7">Belongs to the adenylate kinase family.</text>
</comment>
<name>A0A317KVA4_9BACI</name>
<dbReference type="NCBIfam" id="NF001381">
    <property type="entry name" value="PRK00279.1-3"/>
    <property type="match status" value="1"/>
</dbReference>
<keyword evidence="5 6" id="KW-0067">ATP-binding</keyword>
<dbReference type="InterPro" id="IPR000850">
    <property type="entry name" value="Adenylat/UMP-CMP_kin"/>
</dbReference>
<protein>
    <recommendedName>
        <fullName evidence="6 8">Adenylate kinase</fullName>
        <shortName evidence="6">AK</shortName>
        <ecNumber evidence="6 8">2.7.4.3</ecNumber>
    </recommendedName>
    <alternativeName>
        <fullName evidence="6">ATP-AMP transphosphorylase</fullName>
    </alternativeName>
    <alternativeName>
        <fullName evidence="6">ATP:AMP phosphotransferase</fullName>
    </alternativeName>
    <alternativeName>
        <fullName evidence="6">Adenylate monophosphate kinase</fullName>
    </alternativeName>
</protein>
<comment type="subcellular location">
    <subcellularLocation>
        <location evidence="6 8">Cytoplasm</location>
    </subcellularLocation>
</comment>
<dbReference type="NCBIfam" id="NF001380">
    <property type="entry name" value="PRK00279.1-2"/>
    <property type="match status" value="1"/>
</dbReference>
<feature type="binding site" evidence="6">
    <location>
        <position position="199"/>
    </location>
    <ligand>
        <name>ATP</name>
        <dbReference type="ChEBI" id="CHEBI:30616"/>
    </ligand>
</feature>
<feature type="binding site" evidence="6">
    <location>
        <position position="160"/>
    </location>
    <ligand>
        <name>AMP</name>
        <dbReference type="ChEBI" id="CHEBI:456215"/>
    </ligand>
</feature>
<dbReference type="GO" id="GO:0005737">
    <property type="term" value="C:cytoplasm"/>
    <property type="evidence" value="ECO:0007669"/>
    <property type="project" value="UniProtKB-SubCell"/>
</dbReference>
<evidence type="ECO:0000256" key="1">
    <source>
        <dbReference type="ARBA" id="ARBA00022679"/>
    </source>
</evidence>
<feature type="binding site" evidence="6">
    <location>
        <position position="153"/>
    </location>
    <ligand>
        <name>Zn(2+)</name>
        <dbReference type="ChEBI" id="CHEBI:29105"/>
        <note>structural</note>
    </ligand>
</feature>
<dbReference type="Pfam" id="PF05191">
    <property type="entry name" value="ADK_lid"/>
    <property type="match status" value="1"/>
</dbReference>
<evidence type="ECO:0000256" key="7">
    <source>
        <dbReference type="RuleBase" id="RU003330"/>
    </source>
</evidence>
<keyword evidence="6" id="KW-0479">Metal-binding</keyword>
<feature type="binding site" evidence="6">
    <location>
        <position position="92"/>
    </location>
    <ligand>
        <name>AMP</name>
        <dbReference type="ChEBI" id="CHEBI:456215"/>
    </ligand>
</feature>
<dbReference type="UniPathway" id="UPA00588">
    <property type="reaction ID" value="UER00649"/>
</dbReference>
<dbReference type="NCBIfam" id="TIGR01351">
    <property type="entry name" value="adk"/>
    <property type="match status" value="1"/>
</dbReference>
<proteinExistence type="inferred from homology"/>
<organism evidence="10 11">
    <name type="scientific">Gracilibacillus dipsosauri</name>
    <dbReference type="NCBI Taxonomy" id="178340"/>
    <lineage>
        <taxon>Bacteria</taxon>
        <taxon>Bacillati</taxon>
        <taxon>Bacillota</taxon>
        <taxon>Bacilli</taxon>
        <taxon>Bacillales</taxon>
        <taxon>Bacillaceae</taxon>
        <taxon>Gracilibacillus</taxon>
    </lineage>
</organism>
<evidence type="ECO:0000256" key="3">
    <source>
        <dbReference type="ARBA" id="ARBA00022741"/>
    </source>
</evidence>
<dbReference type="OrthoDB" id="9805030at2"/>
<dbReference type="RefSeq" id="WP_054861115.1">
    <property type="nucleotide sequence ID" value="NZ_QGTD01000014.1"/>
</dbReference>
<evidence type="ECO:0000256" key="2">
    <source>
        <dbReference type="ARBA" id="ARBA00022727"/>
    </source>
</evidence>
<feature type="binding site" evidence="6">
    <location>
        <position position="133"/>
    </location>
    <ligand>
        <name>Zn(2+)</name>
        <dbReference type="ChEBI" id="CHEBI:29105"/>
        <note>structural</note>
    </ligand>
</feature>
<dbReference type="PANTHER" id="PTHR23359">
    <property type="entry name" value="NUCLEOTIDE KINASE"/>
    <property type="match status" value="1"/>
</dbReference>
<dbReference type="Proteomes" id="UP000245624">
    <property type="component" value="Unassembled WGS sequence"/>
</dbReference>
<comment type="domain">
    <text evidence="6">Consists of three domains, a large central CORE domain and two small peripheral domains, NMPbind and LID, which undergo movements during catalysis. The LID domain closes over the site of phosphoryl transfer upon ATP binding. Assembling and dissambling the active center during each catalytic cycle provides an effective means to prevent ATP hydrolysis. Some bacteria have evolved a zinc-coordinating structure that stabilizes the LID domain.</text>
</comment>
<accession>A0A317KVA4</accession>
<dbReference type="PROSITE" id="PS00113">
    <property type="entry name" value="ADENYLATE_KINASE"/>
    <property type="match status" value="1"/>
</dbReference>
<feature type="region of interest" description="LID" evidence="6">
    <location>
        <begin position="126"/>
        <end position="163"/>
    </location>
</feature>
<sequence>MNLILMGLPGAGKGTQAEKIVEKYPIPHISTGDMFRLAIKEGTELGQKAKSYMDEGALVPDEVTIGIVEERLSKDDCQKGFLLDGFPRTLAQAEALDELLAKMNKSIDYVLHVDVDTDELVERLTGRRICPSCGATYHIKFNPPKQEGICDKDGEKLIQRKDDQPDTVKNRLEVNLEQTQPMLDFYSDKGSLVKIDGSQQIDQVFHDIDEKLKNLM</sequence>
<evidence type="ECO:0000256" key="6">
    <source>
        <dbReference type="HAMAP-Rule" id="MF_00235"/>
    </source>
</evidence>
<feature type="binding site" evidence="6">
    <location>
        <position position="150"/>
    </location>
    <ligand>
        <name>Zn(2+)</name>
        <dbReference type="ChEBI" id="CHEBI:29105"/>
        <note>structural</note>
    </ligand>
</feature>
<gene>
    <name evidence="6" type="primary">adk</name>
    <name evidence="10" type="ORF">DLJ74_15350</name>
</gene>
<comment type="caution">
    <text evidence="10">The sequence shown here is derived from an EMBL/GenBank/DDBJ whole genome shotgun (WGS) entry which is preliminary data.</text>
</comment>
<feature type="region of interest" description="NMP" evidence="6">
    <location>
        <begin position="30"/>
        <end position="59"/>
    </location>
</feature>
<evidence type="ECO:0000256" key="5">
    <source>
        <dbReference type="ARBA" id="ARBA00022840"/>
    </source>
</evidence>
<dbReference type="EC" id="2.7.4.3" evidence="6 8"/>
<evidence type="ECO:0000256" key="4">
    <source>
        <dbReference type="ARBA" id="ARBA00022777"/>
    </source>
</evidence>
<keyword evidence="11" id="KW-1185">Reference proteome</keyword>
<reference evidence="10 11" key="1">
    <citation type="submission" date="2018-05" db="EMBL/GenBank/DDBJ databases">
        <title>Genomic analysis of Gracilibacillus dipsosauri DD1 reveals novel features of a salt-tolerant amylase.</title>
        <authorList>
            <person name="Deutch C.E."/>
            <person name="Yang S."/>
        </authorList>
    </citation>
    <scope>NUCLEOTIDE SEQUENCE [LARGE SCALE GENOMIC DNA]</scope>
    <source>
        <strain evidence="10 11">DD1</strain>
    </source>
</reference>
<dbReference type="InterPro" id="IPR006259">
    <property type="entry name" value="Adenyl_kin_sub"/>
</dbReference>
<dbReference type="GO" id="GO:0044209">
    <property type="term" value="P:AMP salvage"/>
    <property type="evidence" value="ECO:0007669"/>
    <property type="project" value="UniProtKB-UniRule"/>
</dbReference>
<feature type="binding site" evidence="6">
    <location>
        <position position="36"/>
    </location>
    <ligand>
        <name>AMP</name>
        <dbReference type="ChEBI" id="CHEBI:456215"/>
    </ligand>
</feature>
<dbReference type="EMBL" id="QGTD01000014">
    <property type="protein sequence ID" value="PWU67452.1"/>
    <property type="molecule type" value="Genomic_DNA"/>
</dbReference>
<dbReference type="GO" id="GO:0004017">
    <property type="term" value="F:AMP kinase activity"/>
    <property type="evidence" value="ECO:0007669"/>
    <property type="project" value="UniProtKB-UniRule"/>
</dbReference>
<comment type="pathway">
    <text evidence="6">Purine metabolism; AMP biosynthesis via salvage pathway; AMP from ADP: step 1/1.</text>
</comment>
<dbReference type="Pfam" id="PF00406">
    <property type="entry name" value="ADK"/>
    <property type="match status" value="1"/>
</dbReference>
<keyword evidence="6" id="KW-0963">Cytoplasm</keyword>
<feature type="binding site" evidence="6">
    <location>
        <position position="171"/>
    </location>
    <ligand>
        <name>AMP</name>
        <dbReference type="ChEBI" id="CHEBI:456215"/>
    </ligand>
</feature>
<dbReference type="GO" id="GO:0008270">
    <property type="term" value="F:zinc ion binding"/>
    <property type="evidence" value="ECO:0007669"/>
    <property type="project" value="UniProtKB-UniRule"/>
</dbReference>
<comment type="subunit">
    <text evidence="6 8">Monomer.</text>
</comment>
<feature type="binding site" evidence="6">
    <location>
        <begin position="57"/>
        <end position="59"/>
    </location>
    <ligand>
        <name>AMP</name>
        <dbReference type="ChEBI" id="CHEBI:456215"/>
    </ligand>
</feature>
<dbReference type="CDD" id="cd01428">
    <property type="entry name" value="ADK"/>
    <property type="match status" value="1"/>
</dbReference>
<keyword evidence="6" id="KW-0862">Zinc</keyword>
<feature type="binding site" evidence="6">
    <location>
        <position position="31"/>
    </location>
    <ligand>
        <name>AMP</name>
        <dbReference type="ChEBI" id="CHEBI:456215"/>
    </ligand>
</feature>
<keyword evidence="1 6" id="KW-0808">Transferase</keyword>
<comment type="function">
    <text evidence="6">Catalyzes the reversible transfer of the terminal phosphate group between ATP and AMP. Plays an important role in cellular energy homeostasis and in adenine nucleotide metabolism.</text>
</comment>
<dbReference type="InterPro" id="IPR027417">
    <property type="entry name" value="P-loop_NTPase"/>
</dbReference>
<dbReference type="Gene3D" id="3.40.50.300">
    <property type="entry name" value="P-loop containing nucleotide triphosphate hydrolases"/>
    <property type="match status" value="1"/>
</dbReference>
<dbReference type="PRINTS" id="PR00094">
    <property type="entry name" value="ADENYLTKNASE"/>
</dbReference>
<feature type="binding site" evidence="6">
    <location>
        <position position="130"/>
    </location>
    <ligand>
        <name>Zn(2+)</name>
        <dbReference type="ChEBI" id="CHEBI:29105"/>
        <note>structural</note>
    </ligand>
</feature>
<feature type="domain" description="Adenylate kinase active site lid" evidence="9">
    <location>
        <begin position="127"/>
        <end position="162"/>
    </location>
</feature>
<dbReference type="InterPro" id="IPR033690">
    <property type="entry name" value="Adenylat_kinase_CS"/>
</dbReference>
<feature type="binding site" evidence="6">
    <location>
        <begin position="10"/>
        <end position="15"/>
    </location>
    <ligand>
        <name>ATP</name>
        <dbReference type="ChEBI" id="CHEBI:30616"/>
    </ligand>
</feature>
<evidence type="ECO:0000313" key="11">
    <source>
        <dbReference type="Proteomes" id="UP000245624"/>
    </source>
</evidence>
<dbReference type="HAMAP" id="MF_00235">
    <property type="entry name" value="Adenylate_kinase_Adk"/>
    <property type="match status" value="1"/>
</dbReference>
<feature type="binding site" evidence="6">
    <location>
        <position position="127"/>
    </location>
    <ligand>
        <name>ATP</name>
        <dbReference type="ChEBI" id="CHEBI:30616"/>
    </ligand>
</feature>
<feature type="binding site" evidence="6">
    <location>
        <begin position="136"/>
        <end position="137"/>
    </location>
    <ligand>
        <name>ATP</name>
        <dbReference type="ChEBI" id="CHEBI:30616"/>
    </ligand>
</feature>
<feature type="binding site" evidence="6">
    <location>
        <begin position="85"/>
        <end position="88"/>
    </location>
    <ligand>
        <name>AMP</name>
        <dbReference type="ChEBI" id="CHEBI:456215"/>
    </ligand>
</feature>
<dbReference type="SUPFAM" id="SSF52540">
    <property type="entry name" value="P-loop containing nucleoside triphosphate hydrolases"/>
    <property type="match status" value="1"/>
</dbReference>
<dbReference type="AlphaFoldDB" id="A0A317KVA4"/>
<evidence type="ECO:0000313" key="10">
    <source>
        <dbReference type="EMBL" id="PWU67452.1"/>
    </source>
</evidence>
<dbReference type="NCBIfam" id="NF001379">
    <property type="entry name" value="PRK00279.1-1"/>
    <property type="match status" value="1"/>
</dbReference>
<dbReference type="FunFam" id="3.40.50.300:FF:000106">
    <property type="entry name" value="Adenylate kinase mitochondrial"/>
    <property type="match status" value="1"/>
</dbReference>
<dbReference type="InterPro" id="IPR007862">
    <property type="entry name" value="Adenylate_kinase_lid-dom"/>
</dbReference>
<keyword evidence="2 6" id="KW-0545">Nucleotide biosynthesis</keyword>
<comment type="catalytic activity">
    <reaction evidence="6 8">
        <text>AMP + ATP = 2 ADP</text>
        <dbReference type="Rhea" id="RHEA:12973"/>
        <dbReference type="ChEBI" id="CHEBI:30616"/>
        <dbReference type="ChEBI" id="CHEBI:456215"/>
        <dbReference type="ChEBI" id="CHEBI:456216"/>
        <dbReference type="EC" id="2.7.4.3"/>
    </reaction>
</comment>